<accession>A0A0B7HJP1</accession>
<dbReference type="Pfam" id="PF00534">
    <property type="entry name" value="Glycos_transf_1"/>
    <property type="match status" value="1"/>
</dbReference>
<evidence type="ECO:0000313" key="2">
    <source>
        <dbReference type="EMBL" id="CEN38122.1"/>
    </source>
</evidence>
<evidence type="ECO:0000259" key="1">
    <source>
        <dbReference type="Pfam" id="PF00534"/>
    </source>
</evidence>
<dbReference type="EMBL" id="CDOG01000023">
    <property type="protein sequence ID" value="CEN38122.1"/>
    <property type="molecule type" value="Genomic_DNA"/>
</dbReference>
<dbReference type="InterPro" id="IPR001296">
    <property type="entry name" value="Glyco_trans_1"/>
</dbReference>
<protein>
    <recommendedName>
        <fullName evidence="1">Glycosyl transferase family 1 domain-containing protein</fullName>
    </recommendedName>
</protein>
<organism evidence="2 3">
    <name type="scientific">Capnocytophaga cynodegmi</name>
    <dbReference type="NCBI Taxonomy" id="28189"/>
    <lineage>
        <taxon>Bacteria</taxon>
        <taxon>Pseudomonadati</taxon>
        <taxon>Bacteroidota</taxon>
        <taxon>Flavobacteriia</taxon>
        <taxon>Flavobacteriales</taxon>
        <taxon>Flavobacteriaceae</taxon>
        <taxon>Capnocytophaga</taxon>
    </lineage>
</organism>
<dbReference type="AlphaFoldDB" id="A0A0B7HJP1"/>
<dbReference type="Proteomes" id="UP000038083">
    <property type="component" value="Unassembled WGS sequence"/>
</dbReference>
<dbReference type="GO" id="GO:0016757">
    <property type="term" value="F:glycosyltransferase activity"/>
    <property type="evidence" value="ECO:0007669"/>
    <property type="project" value="InterPro"/>
</dbReference>
<gene>
    <name evidence="2" type="ORF">CCYN74_30074</name>
</gene>
<reference evidence="2 3" key="1">
    <citation type="submission" date="2015-01" db="EMBL/GenBank/DDBJ databases">
        <authorList>
            <person name="MANFREDI Pablo"/>
        </authorList>
    </citation>
    <scope>NUCLEOTIDE SEQUENCE [LARGE SCALE GENOMIC DNA]</scope>
    <source>
        <strain evidence="2 3">Ccy74</strain>
    </source>
</reference>
<name>A0A0B7HJP1_9FLAO</name>
<evidence type="ECO:0000313" key="3">
    <source>
        <dbReference type="Proteomes" id="UP000038083"/>
    </source>
</evidence>
<dbReference type="SUPFAM" id="SSF53756">
    <property type="entry name" value="UDP-Glycosyltransferase/glycogen phosphorylase"/>
    <property type="match status" value="1"/>
</dbReference>
<sequence>MLFHFEDITDISTILPKDVDIVHSHAHIQGIEKVTIPKVFTMHGNINHFEELDENTIFVSKNHANRYNSNSYAHNGLDWNDYGSVDLSANKKFFHFLGNGAWRVKNLRGAIELVKKIPKEKLYVFGGVRFNFNMGIRLTFTPKARFFGLIDNDTKKEFLPHSKGLIFPVLWHEPFGLAIIESLYFGNPVFGTPYGSLPELIIPGVGFLSNSRKELKEAMQHWQKYDSKVCHQYAKEHFNSQQMAKNYMEKYIRILDGEKLNTQKPKLLQVQPKFLAWNQ</sequence>
<dbReference type="PANTHER" id="PTHR12526:SF595">
    <property type="entry name" value="BLL5217 PROTEIN"/>
    <property type="match status" value="1"/>
</dbReference>
<feature type="domain" description="Glycosyl transferase family 1" evidence="1">
    <location>
        <begin position="89"/>
        <end position="232"/>
    </location>
</feature>
<dbReference type="RefSeq" id="WP_018278239.1">
    <property type="nucleotide sequence ID" value="NZ_CDOF01000026.1"/>
</dbReference>
<proteinExistence type="predicted"/>
<dbReference type="Gene3D" id="3.40.50.2000">
    <property type="entry name" value="Glycogen Phosphorylase B"/>
    <property type="match status" value="2"/>
</dbReference>
<dbReference type="PANTHER" id="PTHR12526">
    <property type="entry name" value="GLYCOSYLTRANSFERASE"/>
    <property type="match status" value="1"/>
</dbReference>